<name>A0AA40EKM8_9PEZI</name>
<organism evidence="2 3">
    <name type="scientific">Schizothecium vesticola</name>
    <dbReference type="NCBI Taxonomy" id="314040"/>
    <lineage>
        <taxon>Eukaryota</taxon>
        <taxon>Fungi</taxon>
        <taxon>Dikarya</taxon>
        <taxon>Ascomycota</taxon>
        <taxon>Pezizomycotina</taxon>
        <taxon>Sordariomycetes</taxon>
        <taxon>Sordariomycetidae</taxon>
        <taxon>Sordariales</taxon>
        <taxon>Schizotheciaceae</taxon>
        <taxon>Schizothecium</taxon>
    </lineage>
</organism>
<dbReference type="Proteomes" id="UP001172155">
    <property type="component" value="Unassembled WGS sequence"/>
</dbReference>
<feature type="compositionally biased region" description="Pro residues" evidence="1">
    <location>
        <begin position="54"/>
        <end position="68"/>
    </location>
</feature>
<evidence type="ECO:0000256" key="1">
    <source>
        <dbReference type="SAM" id="MobiDB-lite"/>
    </source>
</evidence>
<feature type="compositionally biased region" description="Basic residues" evidence="1">
    <location>
        <begin position="1"/>
        <end position="20"/>
    </location>
</feature>
<feature type="region of interest" description="Disordered" evidence="1">
    <location>
        <begin position="1"/>
        <end position="112"/>
    </location>
</feature>
<evidence type="ECO:0000313" key="3">
    <source>
        <dbReference type="Proteomes" id="UP001172155"/>
    </source>
</evidence>
<accession>A0AA40EKM8</accession>
<sequence length="225" mass="24693">GLPHRLHRRRNPPPRRHLPRPRLALAHAPLPIRPSPRPGRAAQHRRARLARPGPARPLPAPSPRGAPPPRHRRKRHRGRQGPVERRDRGRRALGADARLGGVGAGRDRGGARGGEANWGGGGAGGGEVQHLGEGVKQLGEEVKGVVERGVEKGRDIVGRARARAQLGEERLEAKMDAKVLHVSDVERALAERFEKRAEDTRSVEEVLAGRYRPIGERDHSRLRGV</sequence>
<proteinExistence type="predicted"/>
<feature type="compositionally biased region" description="Low complexity" evidence="1">
    <location>
        <begin position="21"/>
        <end position="30"/>
    </location>
</feature>
<feature type="compositionally biased region" description="Basic residues" evidence="1">
    <location>
        <begin position="69"/>
        <end position="79"/>
    </location>
</feature>
<dbReference type="EMBL" id="JAUKUD010000006">
    <property type="protein sequence ID" value="KAK0741114.1"/>
    <property type="molecule type" value="Genomic_DNA"/>
</dbReference>
<protein>
    <submittedName>
        <fullName evidence="2">Uncharacterized protein</fullName>
    </submittedName>
</protein>
<gene>
    <name evidence="2" type="ORF">B0T18DRAFT_472506</name>
</gene>
<reference evidence="2" key="1">
    <citation type="submission" date="2023-06" db="EMBL/GenBank/DDBJ databases">
        <title>Genome-scale phylogeny and comparative genomics of the fungal order Sordariales.</title>
        <authorList>
            <consortium name="Lawrence Berkeley National Laboratory"/>
            <person name="Hensen N."/>
            <person name="Bonometti L."/>
            <person name="Westerberg I."/>
            <person name="Brannstrom I.O."/>
            <person name="Guillou S."/>
            <person name="Cros-Aarteil S."/>
            <person name="Calhoun S."/>
            <person name="Haridas S."/>
            <person name="Kuo A."/>
            <person name="Mondo S."/>
            <person name="Pangilinan J."/>
            <person name="Riley R."/>
            <person name="LaButti K."/>
            <person name="Andreopoulos B."/>
            <person name="Lipzen A."/>
            <person name="Chen C."/>
            <person name="Yanf M."/>
            <person name="Daum C."/>
            <person name="Ng V."/>
            <person name="Clum A."/>
            <person name="Steindorff A."/>
            <person name="Ohm R."/>
            <person name="Martin F."/>
            <person name="Silar P."/>
            <person name="Natvig D."/>
            <person name="Lalanne C."/>
            <person name="Gautier V."/>
            <person name="Ament-velasquez S.L."/>
            <person name="Kruys A."/>
            <person name="Hutchinson M.I."/>
            <person name="Powell A.J."/>
            <person name="Barry K."/>
            <person name="Miller A.N."/>
            <person name="Grigoriev I.V."/>
            <person name="Debuchy R."/>
            <person name="Gladieux P."/>
            <person name="Thoren M.H."/>
            <person name="Johannesson H."/>
        </authorList>
    </citation>
    <scope>NUCLEOTIDE SEQUENCE</scope>
    <source>
        <strain evidence="2">SMH3187-1</strain>
    </source>
</reference>
<keyword evidence="3" id="KW-1185">Reference proteome</keyword>
<feature type="non-terminal residue" evidence="2">
    <location>
        <position position="1"/>
    </location>
</feature>
<comment type="caution">
    <text evidence="2">The sequence shown here is derived from an EMBL/GenBank/DDBJ whole genome shotgun (WGS) entry which is preliminary data.</text>
</comment>
<dbReference type="AlphaFoldDB" id="A0AA40EKM8"/>
<evidence type="ECO:0000313" key="2">
    <source>
        <dbReference type="EMBL" id="KAK0741114.1"/>
    </source>
</evidence>